<keyword evidence="8" id="KW-1185">Reference proteome</keyword>
<evidence type="ECO:0000313" key="7">
    <source>
        <dbReference type="EMBL" id="MBD2187470.1"/>
    </source>
</evidence>
<evidence type="ECO:0000256" key="5">
    <source>
        <dbReference type="SAM" id="Phobius"/>
    </source>
</evidence>
<feature type="transmembrane region" description="Helical" evidence="5">
    <location>
        <begin position="401"/>
        <end position="419"/>
    </location>
</feature>
<comment type="subcellular location">
    <subcellularLocation>
        <location evidence="1">Membrane</location>
        <topology evidence="1">Multi-pass membrane protein</topology>
    </subcellularLocation>
</comment>
<feature type="transmembrane region" description="Helical" evidence="5">
    <location>
        <begin position="359"/>
        <end position="385"/>
    </location>
</feature>
<dbReference type="InterPro" id="IPR007016">
    <property type="entry name" value="O-antigen_ligase-rel_domated"/>
</dbReference>
<evidence type="ECO:0000256" key="2">
    <source>
        <dbReference type="ARBA" id="ARBA00022692"/>
    </source>
</evidence>
<feature type="transmembrane region" description="Helical" evidence="5">
    <location>
        <begin position="135"/>
        <end position="155"/>
    </location>
</feature>
<dbReference type="PANTHER" id="PTHR37422">
    <property type="entry name" value="TEICHURONIC ACID BIOSYNTHESIS PROTEIN TUAE"/>
    <property type="match status" value="1"/>
</dbReference>
<evidence type="ECO:0000256" key="3">
    <source>
        <dbReference type="ARBA" id="ARBA00022989"/>
    </source>
</evidence>
<proteinExistence type="predicted"/>
<feature type="transmembrane region" description="Helical" evidence="5">
    <location>
        <begin position="36"/>
        <end position="53"/>
    </location>
</feature>
<dbReference type="Gene3D" id="1.25.40.10">
    <property type="entry name" value="Tetratricopeptide repeat domain"/>
    <property type="match status" value="1"/>
</dbReference>
<evidence type="ECO:0000313" key="8">
    <source>
        <dbReference type="Proteomes" id="UP000642094"/>
    </source>
</evidence>
<dbReference type="Pfam" id="PF04932">
    <property type="entry name" value="Wzy_C"/>
    <property type="match status" value="1"/>
</dbReference>
<name>A0ABR7ZVG8_9CYAN</name>
<accession>A0ABR7ZVG8</accession>
<keyword evidence="3 5" id="KW-1133">Transmembrane helix</keyword>
<dbReference type="GO" id="GO:0016874">
    <property type="term" value="F:ligase activity"/>
    <property type="evidence" value="ECO:0007669"/>
    <property type="project" value="UniProtKB-KW"/>
</dbReference>
<feature type="transmembrane region" description="Helical" evidence="5">
    <location>
        <begin position="462"/>
        <end position="485"/>
    </location>
</feature>
<feature type="transmembrane region" description="Helical" evidence="5">
    <location>
        <begin position="65"/>
        <end position="86"/>
    </location>
</feature>
<dbReference type="EMBL" id="JACJQB010000005">
    <property type="protein sequence ID" value="MBD2187470.1"/>
    <property type="molecule type" value="Genomic_DNA"/>
</dbReference>
<gene>
    <name evidence="7" type="ORF">H6F41_04830</name>
</gene>
<keyword evidence="2 5" id="KW-0812">Transmembrane</keyword>
<sequence>MSTGRLIVQLGIAAYILFTLLPDSSTQMVAFPFVLIWQVGLLCFAIAGLLNLWRREKPFYLLGSGFDWAIGLGVVTLCLSTIFSQFPNQGMWYSLTAFGYLTALYVTNNLLHVATPASNEQHSESGFLPMLRFQGYLGFAVIIESLFLWTTQTWLPQLANLSKLNQWGLNLSYDFSVLESRNWAPMGHQNYVAGFLMLVLPIFVSLAIAHQGIWRSVWLAAIGLGLMDLYTTSSRGGFLGLAAIVIYGIIVIFCRARGSRWFVTLGGTAALALLGFLIAANNRLRSLIAGLITSVSNPAQGSGELLFRAIAADVGWRMGLDHWLFGAGAGSAVMLYQQYRPQWAGREAELLFQLHSTPVHLWAELGIGAVITFVVLLVAMIALFVKLHKSPTWQASPQDQVFTYGLFGSAIGYGILAITDYQLDVPAISGGLIIVFASLAYLGQIHTGQLITLGYQKQPRLWLAIIATLYLIAAIAWLVPVNIAWQASSVGFIYLSRAKSELATRKQEVLPEAIATIEKFQDRLKFAHQLAPWEPYYAYQLGWNLGELGTEYATLPQAKAWQQDGLTWIKTAIAINPYNEAGYNAAAWLSLQQNTPSSNQEAANYFLRGLQLVSSKRSLSFGLGVSLLRQGKVTEAVAAMTTEVINDPIFMTSPIWNNPPFQTVYPQVFANLETAYRQNPAKAVNLSAIRWWVGFPDAVAQLKQTGHPTAVLLANAIANDTAALQTVKQNPQSPLEMVVAAWLSPNLRDKLLERAYVFATGSLPDQRSAVIVNAMRDRMNQVTSFDAWLRSPLPPDSPLVLTYRRSRTGFNVVSRHMDGETPVDFFNVQDRVEISLFLKDLFS</sequence>
<feature type="transmembrane region" description="Helical" evidence="5">
    <location>
        <begin position="261"/>
        <end position="280"/>
    </location>
</feature>
<comment type="caution">
    <text evidence="7">The sequence shown here is derived from an EMBL/GenBank/DDBJ whole genome shotgun (WGS) entry which is preliminary data.</text>
</comment>
<feature type="transmembrane region" description="Helical" evidence="5">
    <location>
        <begin position="92"/>
        <end position="114"/>
    </location>
</feature>
<dbReference type="PANTHER" id="PTHR37422:SF23">
    <property type="entry name" value="TEICHURONIC ACID BIOSYNTHESIS PROTEIN TUAE"/>
    <property type="match status" value="1"/>
</dbReference>
<dbReference type="InterPro" id="IPR051533">
    <property type="entry name" value="WaaL-like"/>
</dbReference>
<protein>
    <submittedName>
        <fullName evidence="7">O-antigen ligase family protein</fullName>
    </submittedName>
</protein>
<evidence type="ECO:0000259" key="6">
    <source>
        <dbReference type="Pfam" id="PF04932"/>
    </source>
</evidence>
<feature type="transmembrane region" description="Helical" evidence="5">
    <location>
        <begin position="238"/>
        <end position="254"/>
    </location>
</feature>
<keyword evidence="4 5" id="KW-0472">Membrane</keyword>
<dbReference type="InterPro" id="IPR011990">
    <property type="entry name" value="TPR-like_helical_dom_sf"/>
</dbReference>
<evidence type="ECO:0000256" key="1">
    <source>
        <dbReference type="ARBA" id="ARBA00004141"/>
    </source>
</evidence>
<evidence type="ECO:0000256" key="4">
    <source>
        <dbReference type="ARBA" id="ARBA00023136"/>
    </source>
</evidence>
<keyword evidence="7" id="KW-0436">Ligase</keyword>
<reference evidence="7 8" key="1">
    <citation type="journal article" date="2020" name="ISME J.">
        <title>Comparative genomics reveals insights into cyanobacterial evolution and habitat adaptation.</title>
        <authorList>
            <person name="Chen M.Y."/>
            <person name="Teng W.K."/>
            <person name="Zhao L."/>
            <person name="Hu C.X."/>
            <person name="Zhou Y.K."/>
            <person name="Han B.P."/>
            <person name="Song L.R."/>
            <person name="Shu W.S."/>
        </authorList>
    </citation>
    <scope>NUCLEOTIDE SEQUENCE [LARGE SCALE GENOMIC DNA]</scope>
    <source>
        <strain evidence="7 8">FACHB-723</strain>
    </source>
</reference>
<dbReference type="SUPFAM" id="SSF48452">
    <property type="entry name" value="TPR-like"/>
    <property type="match status" value="1"/>
</dbReference>
<feature type="transmembrane region" description="Helical" evidence="5">
    <location>
        <begin position="191"/>
        <end position="209"/>
    </location>
</feature>
<dbReference type="Proteomes" id="UP000642094">
    <property type="component" value="Unassembled WGS sequence"/>
</dbReference>
<feature type="domain" description="O-antigen ligase-related" evidence="6">
    <location>
        <begin position="222"/>
        <end position="373"/>
    </location>
</feature>
<organism evidence="7 8">
    <name type="scientific">Pseudanabaena mucicola FACHB-723</name>
    <dbReference type="NCBI Taxonomy" id="2692860"/>
    <lineage>
        <taxon>Bacteria</taxon>
        <taxon>Bacillati</taxon>
        <taxon>Cyanobacteriota</taxon>
        <taxon>Cyanophyceae</taxon>
        <taxon>Pseudanabaenales</taxon>
        <taxon>Pseudanabaenaceae</taxon>
        <taxon>Pseudanabaena</taxon>
    </lineage>
</organism>
<dbReference type="RefSeq" id="WP_190402343.1">
    <property type="nucleotide sequence ID" value="NZ_JACJQB010000005.1"/>
</dbReference>